<dbReference type="Pfam" id="PF01501">
    <property type="entry name" value="Glyco_transf_8"/>
    <property type="match status" value="1"/>
</dbReference>
<accession>A0ABD3VI55</accession>
<evidence type="ECO:0000256" key="1">
    <source>
        <dbReference type="ARBA" id="ARBA00006351"/>
    </source>
</evidence>
<keyword evidence="5" id="KW-1133">Transmembrane helix</keyword>
<name>A0ABD3VI55_SINWO</name>
<reference evidence="6 7" key="1">
    <citation type="submission" date="2024-11" db="EMBL/GenBank/DDBJ databases">
        <title>Chromosome-level genome assembly of the freshwater bivalve Anodonta woodiana.</title>
        <authorList>
            <person name="Chen X."/>
        </authorList>
    </citation>
    <scope>NUCLEOTIDE SEQUENCE [LARGE SCALE GENOMIC DNA]</scope>
    <source>
        <strain evidence="6">MN2024</strain>
        <tissue evidence="6">Gills</tissue>
    </source>
</reference>
<gene>
    <name evidence="6" type="ORF">ACJMK2_007204</name>
</gene>
<comment type="caution">
    <text evidence="6">The sequence shown here is derived from an EMBL/GenBank/DDBJ whole genome shotgun (WGS) entry which is preliminary data.</text>
</comment>
<keyword evidence="4" id="KW-0479">Metal-binding</keyword>
<dbReference type="InterPro" id="IPR002495">
    <property type="entry name" value="Glyco_trans_8"/>
</dbReference>
<proteinExistence type="inferred from homology"/>
<evidence type="ECO:0008006" key="8">
    <source>
        <dbReference type="Google" id="ProtNLM"/>
    </source>
</evidence>
<keyword evidence="5" id="KW-0812">Transmembrane</keyword>
<dbReference type="Gene3D" id="3.90.550.10">
    <property type="entry name" value="Spore Coat Polysaccharide Biosynthesis Protein SpsA, Chain A"/>
    <property type="match status" value="1"/>
</dbReference>
<keyword evidence="5" id="KW-0472">Membrane</keyword>
<dbReference type="PANTHER" id="PTHR13778:SF47">
    <property type="entry name" value="LIPOPOLYSACCHARIDE 1,3-GALACTOSYLTRANSFERASE"/>
    <property type="match status" value="1"/>
</dbReference>
<evidence type="ECO:0000256" key="3">
    <source>
        <dbReference type="ARBA" id="ARBA00022679"/>
    </source>
</evidence>
<evidence type="ECO:0000256" key="2">
    <source>
        <dbReference type="ARBA" id="ARBA00022676"/>
    </source>
</evidence>
<dbReference type="AlphaFoldDB" id="A0ABD3VI55"/>
<protein>
    <recommendedName>
        <fullName evidence="8">Glycosyltransferase 8 domain-containing protein 1</fullName>
    </recommendedName>
</protein>
<keyword evidence="7" id="KW-1185">Reference proteome</keyword>
<evidence type="ECO:0000313" key="7">
    <source>
        <dbReference type="Proteomes" id="UP001634394"/>
    </source>
</evidence>
<dbReference type="GO" id="GO:0016757">
    <property type="term" value="F:glycosyltransferase activity"/>
    <property type="evidence" value="ECO:0007669"/>
    <property type="project" value="UniProtKB-KW"/>
</dbReference>
<dbReference type="Proteomes" id="UP001634394">
    <property type="component" value="Unassembled WGS sequence"/>
</dbReference>
<evidence type="ECO:0000313" key="6">
    <source>
        <dbReference type="EMBL" id="KAL3861135.1"/>
    </source>
</evidence>
<organism evidence="6 7">
    <name type="scientific">Sinanodonta woodiana</name>
    <name type="common">Chinese pond mussel</name>
    <name type="synonym">Anodonta woodiana</name>
    <dbReference type="NCBI Taxonomy" id="1069815"/>
    <lineage>
        <taxon>Eukaryota</taxon>
        <taxon>Metazoa</taxon>
        <taxon>Spiralia</taxon>
        <taxon>Lophotrochozoa</taxon>
        <taxon>Mollusca</taxon>
        <taxon>Bivalvia</taxon>
        <taxon>Autobranchia</taxon>
        <taxon>Heteroconchia</taxon>
        <taxon>Palaeoheterodonta</taxon>
        <taxon>Unionida</taxon>
        <taxon>Unionoidea</taxon>
        <taxon>Unionidae</taxon>
        <taxon>Unioninae</taxon>
        <taxon>Sinanodonta</taxon>
    </lineage>
</organism>
<dbReference type="InterPro" id="IPR029044">
    <property type="entry name" value="Nucleotide-diphossugar_trans"/>
</dbReference>
<keyword evidence="2" id="KW-0328">Glycosyltransferase</keyword>
<sequence length="362" mass="41779">MGILSSKRIGILLALIWLGIMVYLWFPNLLPGFASKSKNVDRGIYRAEVFQMMRLNVSNITDAVHVCITSDKDTVGGMIALINSIYTHSKHPVFFHLVTDEQSVEHVRSWITETRLHDILYELKAFPSKWVEGKIKLRGGRPELGEPLNFARFYLPRLFPDLHGKVVFIDDDSIVQVDVYELSQVNLKHGHIVAFSSDCTGGTKRLTRRKNIYADYIDFKNMKVKELNISPTECSFNTGVYVADFDLWRKENITDKLEYWMELNTREEVYGNEIGGGGSQPPMMLVFYRNYTQLEPNWNIRHLGLTPGSAFTKSFLKEAKLIHWSGTFKPWGRTAQHSDIWDRYYIQDPSGKFAPIRRFNKG</sequence>
<dbReference type="GO" id="GO:0046872">
    <property type="term" value="F:metal ion binding"/>
    <property type="evidence" value="ECO:0007669"/>
    <property type="project" value="UniProtKB-KW"/>
</dbReference>
<dbReference type="PANTHER" id="PTHR13778">
    <property type="entry name" value="GLYCOSYLTRANSFERASE 8 DOMAIN-CONTAINING PROTEIN"/>
    <property type="match status" value="1"/>
</dbReference>
<dbReference type="SUPFAM" id="SSF53448">
    <property type="entry name" value="Nucleotide-diphospho-sugar transferases"/>
    <property type="match status" value="1"/>
</dbReference>
<feature type="transmembrane region" description="Helical" evidence="5">
    <location>
        <begin position="9"/>
        <end position="26"/>
    </location>
</feature>
<dbReference type="InterPro" id="IPR050748">
    <property type="entry name" value="Glycosyltrans_8_dom-fam"/>
</dbReference>
<dbReference type="EMBL" id="JBJQND010000011">
    <property type="protein sequence ID" value="KAL3861135.1"/>
    <property type="molecule type" value="Genomic_DNA"/>
</dbReference>
<keyword evidence="3" id="KW-0808">Transferase</keyword>
<comment type="similarity">
    <text evidence="1">Belongs to the glycosyltransferase 8 family.</text>
</comment>
<evidence type="ECO:0000256" key="4">
    <source>
        <dbReference type="ARBA" id="ARBA00022723"/>
    </source>
</evidence>
<evidence type="ECO:0000256" key="5">
    <source>
        <dbReference type="SAM" id="Phobius"/>
    </source>
</evidence>